<keyword evidence="2" id="KW-0378">Hydrolase</keyword>
<evidence type="ECO:0000259" key="4">
    <source>
        <dbReference type="Pfam" id="PF09296"/>
    </source>
</evidence>
<dbReference type="Gene3D" id="3.90.79.20">
    <property type="match status" value="1"/>
</dbReference>
<evidence type="ECO:0000256" key="3">
    <source>
        <dbReference type="SAM" id="MobiDB-lite"/>
    </source>
</evidence>
<dbReference type="AlphaFoldDB" id="A0A3P6CZA6"/>
<accession>A0A3P6CZA6</accession>
<evidence type="ECO:0000256" key="1">
    <source>
        <dbReference type="ARBA" id="ARBA00001946"/>
    </source>
</evidence>
<comment type="cofactor">
    <cofactor evidence="1">
        <name>Mg(2+)</name>
        <dbReference type="ChEBI" id="CHEBI:18420"/>
    </cofactor>
</comment>
<protein>
    <recommendedName>
        <fullName evidence="4">NADH pyrophosphatase-like N-terminal domain-containing protein</fullName>
    </recommendedName>
</protein>
<dbReference type="EMBL" id="LR031874">
    <property type="protein sequence ID" value="VDD20000.1"/>
    <property type="molecule type" value="Genomic_DNA"/>
</dbReference>
<feature type="region of interest" description="Disordered" evidence="3">
    <location>
        <begin position="1"/>
        <end position="26"/>
    </location>
</feature>
<sequence length="208" mass="22619">MNLRTHAFAGNPLRSKTPKSTDSFSPSSAFKSLKSLIPSIPNHPTPSPDFKVLPFSKGRPLVYSSGGDASATPLWHLGWVSLSDCKALLNTRGVDLDENSLVYLGPKVEEDLVCWAVDVSSQEEHGVVLELTSRKLCFVELRTLMVAADWEDQRAMDELAIAGHARALLEWHKVSRFCGACGGSTVPKEAGRKSNAQTRLAKNGFILG</sequence>
<dbReference type="Pfam" id="PF09296">
    <property type="entry name" value="NUDIX-like"/>
    <property type="match status" value="1"/>
</dbReference>
<evidence type="ECO:0000313" key="5">
    <source>
        <dbReference type="EMBL" id="VDD20000.1"/>
    </source>
</evidence>
<dbReference type="GO" id="GO:0019677">
    <property type="term" value="P:NAD+ catabolic process"/>
    <property type="evidence" value="ECO:0007669"/>
    <property type="project" value="TreeGrafter"/>
</dbReference>
<feature type="domain" description="NADH pyrophosphatase-like N-terminal" evidence="4">
    <location>
        <begin position="52"/>
        <end position="171"/>
    </location>
</feature>
<reference evidence="5" key="1">
    <citation type="submission" date="2018-11" db="EMBL/GenBank/DDBJ databases">
        <authorList>
            <consortium name="Genoscope - CEA"/>
            <person name="William W."/>
        </authorList>
    </citation>
    <scope>NUCLEOTIDE SEQUENCE</scope>
</reference>
<dbReference type="GO" id="GO:0006742">
    <property type="term" value="P:NADP+ catabolic process"/>
    <property type="evidence" value="ECO:0007669"/>
    <property type="project" value="TreeGrafter"/>
</dbReference>
<name>A0A3P6CZA6_BRAOL</name>
<gene>
    <name evidence="5" type="ORF">BOLC2T07007H</name>
</gene>
<evidence type="ECO:0000256" key="2">
    <source>
        <dbReference type="ARBA" id="ARBA00022801"/>
    </source>
</evidence>
<dbReference type="InterPro" id="IPR015375">
    <property type="entry name" value="NADH_PPase-like_N"/>
</dbReference>
<dbReference type="PANTHER" id="PTHR42904:SF6">
    <property type="entry name" value="NAD-CAPPED RNA HYDROLASE NUDT12"/>
    <property type="match status" value="1"/>
</dbReference>
<dbReference type="GO" id="GO:0005777">
    <property type="term" value="C:peroxisome"/>
    <property type="evidence" value="ECO:0007669"/>
    <property type="project" value="TreeGrafter"/>
</dbReference>
<dbReference type="PANTHER" id="PTHR42904">
    <property type="entry name" value="NUDIX HYDROLASE, NUDC SUBFAMILY"/>
    <property type="match status" value="1"/>
</dbReference>
<dbReference type="GO" id="GO:0005829">
    <property type="term" value="C:cytosol"/>
    <property type="evidence" value="ECO:0007669"/>
    <property type="project" value="TreeGrafter"/>
</dbReference>
<organism evidence="5">
    <name type="scientific">Brassica oleracea</name>
    <name type="common">Wild cabbage</name>
    <dbReference type="NCBI Taxonomy" id="3712"/>
    <lineage>
        <taxon>Eukaryota</taxon>
        <taxon>Viridiplantae</taxon>
        <taxon>Streptophyta</taxon>
        <taxon>Embryophyta</taxon>
        <taxon>Tracheophyta</taxon>
        <taxon>Spermatophyta</taxon>
        <taxon>Magnoliopsida</taxon>
        <taxon>eudicotyledons</taxon>
        <taxon>Gunneridae</taxon>
        <taxon>Pentapetalae</taxon>
        <taxon>rosids</taxon>
        <taxon>malvids</taxon>
        <taxon>Brassicales</taxon>
        <taxon>Brassicaceae</taxon>
        <taxon>Brassiceae</taxon>
        <taxon>Brassica</taxon>
    </lineage>
</organism>
<dbReference type="GO" id="GO:0035529">
    <property type="term" value="F:NADH pyrophosphatase activity"/>
    <property type="evidence" value="ECO:0007669"/>
    <property type="project" value="TreeGrafter"/>
</dbReference>
<proteinExistence type="predicted"/>
<dbReference type="InterPro" id="IPR050241">
    <property type="entry name" value="NAD-cap_RNA_hydrolase_NudC"/>
</dbReference>